<dbReference type="EC" id="2.7.13.3" evidence="2"/>
<dbReference type="GO" id="GO:0009927">
    <property type="term" value="F:histidine phosphotransfer kinase activity"/>
    <property type="evidence" value="ECO:0007669"/>
    <property type="project" value="TreeGrafter"/>
</dbReference>
<gene>
    <name evidence="9" type="ORF">FB547_11325</name>
</gene>
<dbReference type="EMBL" id="VIVL01000013">
    <property type="protein sequence ID" value="TWD76143.1"/>
    <property type="molecule type" value="Genomic_DNA"/>
</dbReference>
<keyword evidence="7" id="KW-1133">Transmembrane helix</keyword>
<dbReference type="PANTHER" id="PTHR43047">
    <property type="entry name" value="TWO-COMPONENT HISTIDINE PROTEIN KINASE"/>
    <property type="match status" value="1"/>
</dbReference>
<feature type="transmembrane region" description="Helical" evidence="7">
    <location>
        <begin position="295"/>
        <end position="312"/>
    </location>
</feature>
<evidence type="ECO:0000256" key="2">
    <source>
        <dbReference type="ARBA" id="ARBA00012438"/>
    </source>
</evidence>
<dbReference type="RefSeq" id="WP_145746907.1">
    <property type="nucleotide sequence ID" value="NZ_VIVL01000013.1"/>
</dbReference>
<comment type="catalytic activity">
    <reaction evidence="1">
        <text>ATP + protein L-histidine = ADP + protein N-phospho-L-histidine.</text>
        <dbReference type="EC" id="2.7.13.3"/>
    </reaction>
</comment>
<feature type="transmembrane region" description="Helical" evidence="7">
    <location>
        <begin position="198"/>
        <end position="221"/>
    </location>
</feature>
<dbReference type="InterPro" id="IPR011622">
    <property type="entry name" value="7TMR_DISM_rcpt_extracell_dom2"/>
</dbReference>
<evidence type="ECO:0000256" key="3">
    <source>
        <dbReference type="ARBA" id="ARBA00022553"/>
    </source>
</evidence>
<evidence type="ECO:0000256" key="1">
    <source>
        <dbReference type="ARBA" id="ARBA00000085"/>
    </source>
</evidence>
<dbReference type="SMART" id="SM00388">
    <property type="entry name" value="HisKA"/>
    <property type="match status" value="1"/>
</dbReference>
<keyword evidence="4" id="KW-0808">Transferase</keyword>
<keyword evidence="3" id="KW-0597">Phosphoprotein</keyword>
<evidence type="ECO:0000256" key="7">
    <source>
        <dbReference type="SAM" id="Phobius"/>
    </source>
</evidence>
<evidence type="ECO:0000313" key="10">
    <source>
        <dbReference type="Proteomes" id="UP000319722"/>
    </source>
</evidence>
<dbReference type="InterPro" id="IPR036890">
    <property type="entry name" value="HATPase_C_sf"/>
</dbReference>
<dbReference type="InterPro" id="IPR003661">
    <property type="entry name" value="HisK_dim/P_dom"/>
</dbReference>
<dbReference type="PRINTS" id="PR00344">
    <property type="entry name" value="BCTRLSENSOR"/>
</dbReference>
<comment type="caution">
    <text evidence="9">The sequence shown here is derived from an EMBL/GenBank/DDBJ whole genome shotgun (WGS) entry which is preliminary data.</text>
</comment>
<feature type="compositionally biased region" description="Pro residues" evidence="6">
    <location>
        <begin position="679"/>
        <end position="688"/>
    </location>
</feature>
<evidence type="ECO:0000256" key="4">
    <source>
        <dbReference type="ARBA" id="ARBA00022679"/>
    </source>
</evidence>
<feature type="transmembrane region" description="Helical" evidence="7">
    <location>
        <begin position="352"/>
        <end position="372"/>
    </location>
</feature>
<evidence type="ECO:0000256" key="5">
    <source>
        <dbReference type="ARBA" id="ARBA00022777"/>
    </source>
</evidence>
<feature type="compositionally biased region" description="Low complexity" evidence="6">
    <location>
        <begin position="668"/>
        <end position="678"/>
    </location>
</feature>
<dbReference type="Gene3D" id="2.60.40.2380">
    <property type="match status" value="1"/>
</dbReference>
<organism evidence="9 10">
    <name type="scientific">Variovorax beijingensis</name>
    <dbReference type="NCBI Taxonomy" id="2496117"/>
    <lineage>
        <taxon>Bacteria</taxon>
        <taxon>Pseudomonadati</taxon>
        <taxon>Pseudomonadota</taxon>
        <taxon>Betaproteobacteria</taxon>
        <taxon>Burkholderiales</taxon>
        <taxon>Comamonadaceae</taxon>
        <taxon>Variovorax</taxon>
    </lineage>
</organism>
<dbReference type="GO" id="GO:0005886">
    <property type="term" value="C:plasma membrane"/>
    <property type="evidence" value="ECO:0007669"/>
    <property type="project" value="TreeGrafter"/>
</dbReference>
<dbReference type="Pfam" id="PF00512">
    <property type="entry name" value="HisKA"/>
    <property type="match status" value="1"/>
</dbReference>
<dbReference type="SUPFAM" id="SSF55874">
    <property type="entry name" value="ATPase domain of HSP90 chaperone/DNA topoisomerase II/histidine kinase"/>
    <property type="match status" value="1"/>
</dbReference>
<dbReference type="InterPro" id="IPR004358">
    <property type="entry name" value="Sig_transdc_His_kin-like_C"/>
</dbReference>
<sequence>MQPARLSRWTSCLLLGLALWLCVFAARAVEAIKVSALARDDIAVAQTVEVLEDPTARLSASEVFALPSGGANGFVPATPDQLVRGFSSSAIWLRLSLVNDTPDVRTARLGLDATWLRHVDFHLLRMRNGQPAWTHAQAGVSDPMDATHRHDRIPQLRIDLQPGESVRVQVRVMSTDQIQLVPELHTEEAWHHLERNHALLSGLLIGGLLAFAVYSAALWWISRAPMPAFQAGSFALLALYEATYRGYARIALWPDSTGWSYRSHGVLLAATALCLLLYFHEHSRRSPVRVPGRPLLHLLAGVEIAVLLGTLFGPYASFAAIGIVNALLIVLALTACIFIYQRRVGPGGRLSLLVMLLICVGMLVHMSAMMFAEHPMSGFDHDALSFPGMLAAAFAITAWSFRETRQRNAAQQTLLLWQAQEQQRLDEEVARKTRALSEALGQAEQRTREQKELLAYISHDLRAPVATILGSLKLMQDAGGTPAPAQLATIERSAAYQLELIDDLVDYAKGELAPLAVEAQPVQLRTLIDNIARYADALAQRQHNSFELTIDGELPTLVRLDGKRLQQVVLNLLSNAARFTRNGAIGLRLRAQPFGEAWQLHFEVTDSGTGIDPDTLDRISRLLAGNAPSLAGGGLGLLIAQRIVQRMGGQLAIHSGMGTGTRIAFSLSTGPAPSSDAPSAPPPHPVSAPIPRATPRARGRSLPALTPLSPAQKEELEVLARDGRWSDLHEWVNRLAADAHSQPLAQTLRQALDRLDFEQIRLIARAAPAHHLESIRR</sequence>
<dbReference type="Gene3D" id="1.10.287.130">
    <property type="match status" value="1"/>
</dbReference>
<dbReference type="AlphaFoldDB" id="A0A561BB81"/>
<dbReference type="InterPro" id="IPR005467">
    <property type="entry name" value="His_kinase_dom"/>
</dbReference>
<dbReference type="InterPro" id="IPR003594">
    <property type="entry name" value="HATPase_dom"/>
</dbReference>
<keyword evidence="5 9" id="KW-0418">Kinase</keyword>
<dbReference type="PROSITE" id="PS50109">
    <property type="entry name" value="HIS_KIN"/>
    <property type="match status" value="1"/>
</dbReference>
<name>A0A561BB81_9BURK</name>
<dbReference type="SUPFAM" id="SSF47384">
    <property type="entry name" value="Homodimeric domain of signal transducing histidine kinase"/>
    <property type="match status" value="1"/>
</dbReference>
<dbReference type="CDD" id="cd00082">
    <property type="entry name" value="HisKA"/>
    <property type="match status" value="1"/>
</dbReference>
<evidence type="ECO:0000259" key="8">
    <source>
        <dbReference type="PROSITE" id="PS50109"/>
    </source>
</evidence>
<dbReference type="Proteomes" id="UP000319722">
    <property type="component" value="Unassembled WGS sequence"/>
</dbReference>
<dbReference type="OrthoDB" id="9797243at2"/>
<keyword evidence="7" id="KW-0472">Membrane</keyword>
<evidence type="ECO:0000256" key="6">
    <source>
        <dbReference type="SAM" id="MobiDB-lite"/>
    </source>
</evidence>
<dbReference type="GO" id="GO:0000155">
    <property type="term" value="F:phosphorelay sensor kinase activity"/>
    <property type="evidence" value="ECO:0007669"/>
    <property type="project" value="InterPro"/>
</dbReference>
<protein>
    <recommendedName>
        <fullName evidence="2">histidine kinase</fullName>
        <ecNumber evidence="2">2.7.13.3</ecNumber>
    </recommendedName>
</protein>
<dbReference type="Gene3D" id="3.30.565.10">
    <property type="entry name" value="Histidine kinase-like ATPase, C-terminal domain"/>
    <property type="match status" value="1"/>
</dbReference>
<feature type="domain" description="Histidine kinase" evidence="8">
    <location>
        <begin position="456"/>
        <end position="671"/>
    </location>
</feature>
<evidence type="ECO:0000313" key="9">
    <source>
        <dbReference type="EMBL" id="TWD76143.1"/>
    </source>
</evidence>
<dbReference type="Pfam" id="PF07695">
    <property type="entry name" value="7TMR-DISM_7TM"/>
    <property type="match status" value="1"/>
</dbReference>
<dbReference type="Pfam" id="PF07696">
    <property type="entry name" value="7TMR-DISMED2"/>
    <property type="match status" value="1"/>
</dbReference>
<reference evidence="9 10" key="1">
    <citation type="submission" date="2019-06" db="EMBL/GenBank/DDBJ databases">
        <title>Sorghum-associated microbial communities from plants grown in Nebraska, USA.</title>
        <authorList>
            <person name="Schachtman D."/>
        </authorList>
    </citation>
    <scope>NUCLEOTIDE SEQUENCE [LARGE SCALE GENOMIC DNA]</scope>
    <source>
        <strain evidence="9 10">T529</strain>
    </source>
</reference>
<feature type="region of interest" description="Disordered" evidence="6">
    <location>
        <begin position="664"/>
        <end position="709"/>
    </location>
</feature>
<keyword evidence="7" id="KW-0812">Transmembrane</keyword>
<feature type="transmembrane region" description="Helical" evidence="7">
    <location>
        <begin position="318"/>
        <end position="340"/>
    </location>
</feature>
<dbReference type="InterPro" id="IPR011623">
    <property type="entry name" value="7TMR_DISM_rcpt_extracell_dom1"/>
</dbReference>
<dbReference type="InterPro" id="IPR036097">
    <property type="entry name" value="HisK_dim/P_sf"/>
</dbReference>
<feature type="transmembrane region" description="Helical" evidence="7">
    <location>
        <begin position="384"/>
        <end position="401"/>
    </location>
</feature>
<dbReference type="Pfam" id="PF02518">
    <property type="entry name" value="HATPase_c"/>
    <property type="match status" value="1"/>
</dbReference>
<feature type="transmembrane region" description="Helical" evidence="7">
    <location>
        <begin position="259"/>
        <end position="279"/>
    </location>
</feature>
<dbReference type="SMART" id="SM00387">
    <property type="entry name" value="HATPase_c"/>
    <property type="match status" value="1"/>
</dbReference>
<proteinExistence type="predicted"/>
<dbReference type="PANTHER" id="PTHR43047:SF72">
    <property type="entry name" value="OSMOSENSING HISTIDINE PROTEIN KINASE SLN1"/>
    <property type="match status" value="1"/>
</dbReference>
<accession>A0A561BB81</accession>